<comment type="cofactor">
    <cofactor evidence="7">
        <name>Zn(2+)</name>
        <dbReference type="ChEBI" id="CHEBI:29105"/>
    </cofactor>
    <text evidence="7">Binds 1 zinc ion.</text>
</comment>
<keyword evidence="4 7" id="KW-0255">Endonuclease</keyword>
<comment type="subcellular location">
    <subcellularLocation>
        <location evidence="7">Cytoplasm</location>
    </subcellularLocation>
</comment>
<feature type="region of interest" description="Disordered" evidence="8">
    <location>
        <begin position="1"/>
        <end position="25"/>
    </location>
</feature>
<evidence type="ECO:0000313" key="10">
    <source>
        <dbReference type="Proteomes" id="UP000064525"/>
    </source>
</evidence>
<dbReference type="GO" id="GO:0004222">
    <property type="term" value="F:metalloendopeptidase activity"/>
    <property type="evidence" value="ECO:0007669"/>
    <property type="project" value="InterPro"/>
</dbReference>
<dbReference type="Gene3D" id="3.40.390.30">
    <property type="entry name" value="Metalloproteases ('zincins'), catalytic domain"/>
    <property type="match status" value="1"/>
</dbReference>
<dbReference type="SUPFAM" id="SSF55486">
    <property type="entry name" value="Metalloproteases ('zincins'), catalytic domain"/>
    <property type="match status" value="1"/>
</dbReference>
<keyword evidence="6 7" id="KW-0862">Zinc</keyword>
<feature type="binding site" evidence="7">
    <location>
        <position position="177"/>
    </location>
    <ligand>
        <name>Zn(2+)</name>
        <dbReference type="ChEBI" id="CHEBI:29105"/>
        <note>catalytic</note>
    </ligand>
</feature>
<sequence length="213" mass="23791">MHNPNDTLADSQPSHSADSTLQSNAKTQKARDFLPMLDIPQENLTHLGFLNELIEHIETLGFLNMNLASFTLEVIALDSADMRELNSTHRGKDTTTDVLSFPLCCDMFSESHTLTDMILNENLEAQEYKGGDSNESMLPLCLGSVVINYELAEQVAKKHGHSAQDEISLLFIHGLLHILGFDHEVDNGEQRTMEQRIIESLGLKESLIVREMG</sequence>
<proteinExistence type="inferred from homology"/>
<evidence type="ECO:0000256" key="8">
    <source>
        <dbReference type="SAM" id="MobiDB-lite"/>
    </source>
</evidence>
<keyword evidence="7" id="KW-0698">rRNA processing</keyword>
<dbReference type="InterPro" id="IPR023091">
    <property type="entry name" value="MetalPrtase_cat_dom_sf_prd"/>
</dbReference>
<dbReference type="HAMAP" id="MF_00009">
    <property type="entry name" value="Endoribonucl_YbeY"/>
    <property type="match status" value="1"/>
</dbReference>
<keyword evidence="7" id="KW-0690">Ribosome biogenesis</keyword>
<comment type="similarity">
    <text evidence="1 7">Belongs to the endoribonuclease YbeY family.</text>
</comment>
<dbReference type="GO" id="GO:0006364">
    <property type="term" value="P:rRNA processing"/>
    <property type="evidence" value="ECO:0007669"/>
    <property type="project" value="UniProtKB-UniRule"/>
</dbReference>
<keyword evidence="2 7" id="KW-0540">Nuclease</keyword>
<dbReference type="PANTHER" id="PTHR46986:SF1">
    <property type="entry name" value="ENDORIBONUCLEASE YBEY, CHLOROPLASTIC"/>
    <property type="match status" value="1"/>
</dbReference>
<evidence type="ECO:0000313" key="9">
    <source>
        <dbReference type="EMBL" id="CUU40906.1"/>
    </source>
</evidence>
<dbReference type="RefSeq" id="WP_052082070.1">
    <property type="nucleotide sequence ID" value="NZ_CAMTKE010000002.1"/>
</dbReference>
<keyword evidence="7" id="KW-0963">Cytoplasm</keyword>
<dbReference type="InterPro" id="IPR002036">
    <property type="entry name" value="YbeY"/>
</dbReference>
<keyword evidence="3 7" id="KW-0479">Metal-binding</keyword>
<feature type="binding site" evidence="7">
    <location>
        <position position="173"/>
    </location>
    <ligand>
        <name>Zn(2+)</name>
        <dbReference type="ChEBI" id="CHEBI:29105"/>
        <note>catalytic</note>
    </ligand>
</feature>
<dbReference type="PROSITE" id="PS01306">
    <property type="entry name" value="UPF0054"/>
    <property type="match status" value="1"/>
</dbReference>
<evidence type="ECO:0000256" key="7">
    <source>
        <dbReference type="HAMAP-Rule" id="MF_00009"/>
    </source>
</evidence>
<dbReference type="KEGG" id="hty:BN2458_PEG2023"/>
<evidence type="ECO:0000256" key="1">
    <source>
        <dbReference type="ARBA" id="ARBA00010875"/>
    </source>
</evidence>
<dbReference type="GO" id="GO:0004521">
    <property type="term" value="F:RNA endonuclease activity"/>
    <property type="evidence" value="ECO:0007669"/>
    <property type="project" value="UniProtKB-UniRule"/>
</dbReference>
<dbReference type="GeneID" id="78152131"/>
<keyword evidence="5 7" id="KW-0378">Hydrolase</keyword>
<dbReference type="GO" id="GO:0008270">
    <property type="term" value="F:zinc ion binding"/>
    <property type="evidence" value="ECO:0007669"/>
    <property type="project" value="UniProtKB-UniRule"/>
</dbReference>
<reference evidence="10" key="1">
    <citation type="submission" date="2015-11" db="EMBL/GenBank/DDBJ databases">
        <authorList>
            <person name="Anvar S.Y."/>
        </authorList>
    </citation>
    <scope>NUCLEOTIDE SEQUENCE [LARGE SCALE GENOMIC DNA]</scope>
</reference>
<evidence type="ECO:0000256" key="5">
    <source>
        <dbReference type="ARBA" id="ARBA00022801"/>
    </source>
</evidence>
<accession>A0A0S4PYD2</accession>
<evidence type="ECO:0000256" key="2">
    <source>
        <dbReference type="ARBA" id="ARBA00022722"/>
    </source>
</evidence>
<dbReference type="NCBIfam" id="TIGR00043">
    <property type="entry name" value="rRNA maturation RNase YbeY"/>
    <property type="match status" value="1"/>
</dbReference>
<evidence type="ECO:0000256" key="3">
    <source>
        <dbReference type="ARBA" id="ARBA00022723"/>
    </source>
</evidence>
<protein>
    <recommendedName>
        <fullName evidence="7">Endoribonuclease YbeY</fullName>
        <ecNumber evidence="7">3.1.-.-</ecNumber>
    </recommendedName>
</protein>
<dbReference type="Pfam" id="PF02130">
    <property type="entry name" value="YbeY"/>
    <property type="match status" value="1"/>
</dbReference>
<feature type="binding site" evidence="7">
    <location>
        <position position="183"/>
    </location>
    <ligand>
        <name>Zn(2+)</name>
        <dbReference type="ChEBI" id="CHEBI:29105"/>
        <note>catalytic</note>
    </ligand>
</feature>
<dbReference type="Proteomes" id="UP000064525">
    <property type="component" value="Chromosome I"/>
</dbReference>
<dbReference type="EMBL" id="LN907858">
    <property type="protein sequence ID" value="CUU40906.1"/>
    <property type="molecule type" value="Genomic_DNA"/>
</dbReference>
<dbReference type="EC" id="3.1.-.-" evidence="7"/>
<dbReference type="InterPro" id="IPR020549">
    <property type="entry name" value="YbeY_CS"/>
</dbReference>
<name>A0A0S4PYD2_9HELI</name>
<evidence type="ECO:0000256" key="4">
    <source>
        <dbReference type="ARBA" id="ARBA00022759"/>
    </source>
</evidence>
<dbReference type="AlphaFoldDB" id="A0A0S4PYD2"/>
<evidence type="ECO:0000256" key="6">
    <source>
        <dbReference type="ARBA" id="ARBA00022833"/>
    </source>
</evidence>
<gene>
    <name evidence="7" type="primary">ybeY</name>
    <name evidence="9" type="ORF">BN2458_PEG2023</name>
</gene>
<comment type="function">
    <text evidence="7">Single strand-specific metallo-endoribonuclease involved in late-stage 70S ribosome quality control and in maturation of the 3' terminus of the 16S rRNA.</text>
</comment>
<dbReference type="GO" id="GO:0005737">
    <property type="term" value="C:cytoplasm"/>
    <property type="evidence" value="ECO:0007669"/>
    <property type="project" value="UniProtKB-SubCell"/>
</dbReference>
<dbReference type="PATRIC" id="fig|76936.10.peg.1972"/>
<dbReference type="PANTHER" id="PTHR46986">
    <property type="entry name" value="ENDORIBONUCLEASE YBEY, CHLOROPLASTIC"/>
    <property type="match status" value="1"/>
</dbReference>
<organism evidence="9 10">
    <name type="scientific">Helicobacter typhlonius</name>
    <dbReference type="NCBI Taxonomy" id="76936"/>
    <lineage>
        <taxon>Bacteria</taxon>
        <taxon>Pseudomonadati</taxon>
        <taxon>Campylobacterota</taxon>
        <taxon>Epsilonproteobacteria</taxon>
        <taxon>Campylobacterales</taxon>
        <taxon>Helicobacteraceae</taxon>
        <taxon>Helicobacter</taxon>
    </lineage>
</organism>